<feature type="region of interest" description="Disordered" evidence="1">
    <location>
        <begin position="1"/>
        <end position="56"/>
    </location>
</feature>
<keyword evidence="4" id="KW-1185">Reference proteome</keyword>
<dbReference type="GO" id="GO:0005979">
    <property type="term" value="P:regulation of glycogen biosynthetic process"/>
    <property type="evidence" value="ECO:0007669"/>
    <property type="project" value="TreeGrafter"/>
</dbReference>
<feature type="region of interest" description="Disordered" evidence="1">
    <location>
        <begin position="157"/>
        <end position="277"/>
    </location>
</feature>
<dbReference type="Pfam" id="PF03370">
    <property type="entry name" value="CBM_21"/>
    <property type="match status" value="1"/>
</dbReference>
<dbReference type="InterPro" id="IPR038175">
    <property type="entry name" value="CBM21_dom_sf"/>
</dbReference>
<reference evidence="3" key="1">
    <citation type="submission" date="2020-11" db="EMBL/GenBank/DDBJ databases">
        <authorList>
            <person name="Tran Van P."/>
        </authorList>
    </citation>
    <scope>NUCLEOTIDE SEQUENCE</scope>
</reference>
<dbReference type="EMBL" id="OA882286">
    <property type="protein sequence ID" value="CAD7274425.1"/>
    <property type="molecule type" value="Genomic_DNA"/>
</dbReference>
<dbReference type="Gene3D" id="2.60.40.2440">
    <property type="entry name" value="Carbohydrate binding type-21 domain"/>
    <property type="match status" value="1"/>
</dbReference>
<protein>
    <recommendedName>
        <fullName evidence="2">CBM21 domain-containing protein</fullName>
    </recommendedName>
</protein>
<dbReference type="InterPro" id="IPR005036">
    <property type="entry name" value="CBM21_dom"/>
</dbReference>
<feature type="compositionally biased region" description="Acidic residues" evidence="1">
    <location>
        <begin position="222"/>
        <end position="231"/>
    </location>
</feature>
<name>A0A7R9BIJ5_9CRUS</name>
<feature type="compositionally biased region" description="Basic and acidic residues" evidence="1">
    <location>
        <begin position="211"/>
        <end position="221"/>
    </location>
</feature>
<gene>
    <name evidence="3" type="ORF">NMOB1V02_LOCUS2256</name>
</gene>
<dbReference type="PANTHER" id="PTHR12307">
    <property type="entry name" value="PROTEIN PHOSPHATASE 1 REGULATORY SUBUNIT"/>
    <property type="match status" value="1"/>
</dbReference>
<feature type="compositionally biased region" description="Low complexity" evidence="1">
    <location>
        <begin position="263"/>
        <end position="277"/>
    </location>
</feature>
<dbReference type="AlphaFoldDB" id="A0A7R9BIJ5"/>
<sequence>MNDSCSENGDSFDLPSPDQPPKSTSGPQHSEFGPGRAAASLEIHLRGSPEREPRAVSWTVACSLTSLLGMNCKSRAEAFARSLQSKLRHLGSSGSQEEEEEDDGGAGENGAETEQDPENRPVSAPEPSPEPSKLPCAGGCPVTLGLAKDTGRLLFVRREGGRAAPEGEPNGRAIDLSFAQSPPDSDAGYYDFDIGSPMSPEDSCSQQPLINRRDDLLRQTGDDDVDVEKDDDDGRKSGSEGGESGCVFSTPDVDGRQQELSLVDAASDETTTSDSSVSQYFDVSEFWCQTAKLTKSNVYDAYNSLDTVPTPCQTPSPPILVVVVDPPPRRTARQCQLSDASETSPAQLRTFEELCRRSLEKEHHEKKHKSEAAEEREKRLRRSSSLKSGKTPPGTPGRKKIVRFADVMGLDLAEVRSFLDEIPNVPKSAYNDLDAAVCSTNDTLSYTSVVSPGDALGVAALPGNMAAAAAHPPTFILLPLFQQPGAVYGFLDRVRDHEVVLERAVEREMAIDGVVRVHNIAYHKSVFIRYTVDEWITSRDLHASYCECSCDGFSDKFTFTIYAHWMREGQRVQFAACFQANGQQYWDNNYGNNYIFQCYNGPGATAPTSLSTDGDNWRHLAHF</sequence>
<feature type="compositionally biased region" description="Basic and acidic residues" evidence="1">
    <location>
        <begin position="359"/>
        <end position="378"/>
    </location>
</feature>
<evidence type="ECO:0000313" key="3">
    <source>
        <dbReference type="EMBL" id="CAD7274425.1"/>
    </source>
</evidence>
<dbReference type="GO" id="GO:2001069">
    <property type="term" value="F:glycogen binding"/>
    <property type="evidence" value="ECO:0007669"/>
    <property type="project" value="TreeGrafter"/>
</dbReference>
<dbReference type="GO" id="GO:0008157">
    <property type="term" value="F:protein phosphatase 1 binding"/>
    <property type="evidence" value="ECO:0007669"/>
    <property type="project" value="TreeGrafter"/>
</dbReference>
<feature type="compositionally biased region" description="Basic and acidic residues" evidence="1">
    <location>
        <begin position="43"/>
        <end position="54"/>
    </location>
</feature>
<dbReference type="Proteomes" id="UP000678499">
    <property type="component" value="Unassembled WGS sequence"/>
</dbReference>
<feature type="region of interest" description="Disordered" evidence="1">
    <location>
        <begin position="87"/>
        <end position="141"/>
    </location>
</feature>
<dbReference type="PROSITE" id="PS51159">
    <property type="entry name" value="CBM21"/>
    <property type="match status" value="1"/>
</dbReference>
<evidence type="ECO:0000313" key="4">
    <source>
        <dbReference type="Proteomes" id="UP000678499"/>
    </source>
</evidence>
<evidence type="ECO:0000256" key="1">
    <source>
        <dbReference type="SAM" id="MobiDB-lite"/>
    </source>
</evidence>
<feature type="region of interest" description="Disordered" evidence="1">
    <location>
        <begin position="359"/>
        <end position="399"/>
    </location>
</feature>
<accession>A0A7R9BIJ5</accession>
<dbReference type="OrthoDB" id="8942186at2759"/>
<feature type="domain" description="CBM21" evidence="2">
    <location>
        <begin position="491"/>
        <end position="597"/>
    </location>
</feature>
<evidence type="ECO:0000259" key="2">
    <source>
        <dbReference type="PROSITE" id="PS51159"/>
    </source>
</evidence>
<feature type="compositionally biased region" description="Acidic residues" evidence="1">
    <location>
        <begin position="96"/>
        <end position="116"/>
    </location>
</feature>
<dbReference type="PANTHER" id="PTHR12307:SF36">
    <property type="entry name" value="GLYCOGEN-BINDING SUBUNIT 76A"/>
    <property type="match status" value="1"/>
</dbReference>
<organism evidence="3">
    <name type="scientific">Notodromas monacha</name>
    <dbReference type="NCBI Taxonomy" id="399045"/>
    <lineage>
        <taxon>Eukaryota</taxon>
        <taxon>Metazoa</taxon>
        <taxon>Ecdysozoa</taxon>
        <taxon>Arthropoda</taxon>
        <taxon>Crustacea</taxon>
        <taxon>Oligostraca</taxon>
        <taxon>Ostracoda</taxon>
        <taxon>Podocopa</taxon>
        <taxon>Podocopida</taxon>
        <taxon>Cypridocopina</taxon>
        <taxon>Cypridoidea</taxon>
        <taxon>Cyprididae</taxon>
        <taxon>Notodromas</taxon>
    </lineage>
</organism>
<dbReference type="GO" id="GO:0000164">
    <property type="term" value="C:protein phosphatase type 1 complex"/>
    <property type="evidence" value="ECO:0007669"/>
    <property type="project" value="TreeGrafter"/>
</dbReference>
<dbReference type="EMBL" id="CAJPEX010000249">
    <property type="protein sequence ID" value="CAG0914577.1"/>
    <property type="molecule type" value="Genomic_DNA"/>
</dbReference>
<dbReference type="InterPro" id="IPR050782">
    <property type="entry name" value="PP1_regulatory_subunit_3"/>
</dbReference>
<proteinExistence type="predicted"/>